<dbReference type="PROSITE" id="PS51296">
    <property type="entry name" value="RIESKE"/>
    <property type="match status" value="1"/>
</dbReference>
<evidence type="ECO:0000313" key="6">
    <source>
        <dbReference type="EMBL" id="MFL9883165.1"/>
    </source>
</evidence>
<keyword evidence="4" id="KW-0411">Iron-sulfur</keyword>
<dbReference type="EMBL" id="JAQQFN010000005">
    <property type="protein sequence ID" value="MFL9883165.1"/>
    <property type="molecule type" value="Genomic_DNA"/>
</dbReference>
<evidence type="ECO:0000256" key="2">
    <source>
        <dbReference type="ARBA" id="ARBA00022723"/>
    </source>
</evidence>
<dbReference type="Proteomes" id="UP001629249">
    <property type="component" value="Unassembled WGS sequence"/>
</dbReference>
<organism evidence="6 7">
    <name type="scientific">Paraburkholderia agricolaris</name>
    <dbReference type="NCBI Taxonomy" id="2152888"/>
    <lineage>
        <taxon>Bacteria</taxon>
        <taxon>Pseudomonadati</taxon>
        <taxon>Pseudomonadota</taxon>
        <taxon>Betaproteobacteria</taxon>
        <taxon>Burkholderiales</taxon>
        <taxon>Burkholderiaceae</taxon>
        <taxon>Paraburkholderia</taxon>
    </lineage>
</organism>
<dbReference type="InterPro" id="IPR017941">
    <property type="entry name" value="Rieske_2Fe-2S"/>
</dbReference>
<accession>A0ABW8ZK72</accession>
<dbReference type="RefSeq" id="WP_408326382.1">
    <property type="nucleotide sequence ID" value="NZ_JAQQFH010000002.1"/>
</dbReference>
<dbReference type="CDD" id="cd03467">
    <property type="entry name" value="Rieske"/>
    <property type="match status" value="1"/>
</dbReference>
<keyword evidence="2" id="KW-0479">Metal-binding</keyword>
<dbReference type="Pfam" id="PF00355">
    <property type="entry name" value="Rieske"/>
    <property type="match status" value="1"/>
</dbReference>
<keyword evidence="3" id="KW-0408">Iron</keyword>
<evidence type="ECO:0000256" key="3">
    <source>
        <dbReference type="ARBA" id="ARBA00023004"/>
    </source>
</evidence>
<reference evidence="6 7" key="1">
    <citation type="journal article" date="2024" name="Chem. Sci.">
        <title>Discovery of megapolipeptins by genome mining of a Burkholderiales bacteria collection.</title>
        <authorList>
            <person name="Paulo B.S."/>
            <person name="Recchia M.J.J."/>
            <person name="Lee S."/>
            <person name="Fergusson C.H."/>
            <person name="Romanowski S.B."/>
            <person name="Hernandez A."/>
            <person name="Krull N."/>
            <person name="Liu D.Y."/>
            <person name="Cavanagh H."/>
            <person name="Bos A."/>
            <person name="Gray C.A."/>
            <person name="Murphy B.T."/>
            <person name="Linington R.G."/>
            <person name="Eustaquio A.S."/>
        </authorList>
    </citation>
    <scope>NUCLEOTIDE SEQUENCE [LARGE SCALE GENOMIC DNA]</scope>
    <source>
        <strain evidence="6 7">RL16-012-BIC-B</strain>
    </source>
</reference>
<evidence type="ECO:0000256" key="1">
    <source>
        <dbReference type="ARBA" id="ARBA00022714"/>
    </source>
</evidence>
<dbReference type="Gene3D" id="2.102.10.10">
    <property type="entry name" value="Rieske [2Fe-2S] iron-sulphur domain"/>
    <property type="match status" value="1"/>
</dbReference>
<evidence type="ECO:0000259" key="5">
    <source>
        <dbReference type="PROSITE" id="PS51296"/>
    </source>
</evidence>
<dbReference type="InterPro" id="IPR036922">
    <property type="entry name" value="Rieske_2Fe-2S_sf"/>
</dbReference>
<feature type="domain" description="Rieske" evidence="5">
    <location>
        <begin position="1"/>
        <end position="71"/>
    </location>
</feature>
<keyword evidence="1" id="KW-0001">2Fe-2S</keyword>
<sequence>MNKRIRIEVDGESFLIAAECPHRRANLKYGAVTRTPQGRCVITCPLHFSRFDLTTGELLNGPATSPLDVTP</sequence>
<evidence type="ECO:0000313" key="7">
    <source>
        <dbReference type="Proteomes" id="UP001629249"/>
    </source>
</evidence>
<name>A0ABW8ZK72_9BURK</name>
<gene>
    <name evidence="6" type="ORF">PQR66_09025</name>
</gene>
<comment type="caution">
    <text evidence="6">The sequence shown here is derived from an EMBL/GenBank/DDBJ whole genome shotgun (WGS) entry which is preliminary data.</text>
</comment>
<proteinExistence type="predicted"/>
<keyword evidence="7" id="KW-1185">Reference proteome</keyword>
<protein>
    <submittedName>
        <fullName evidence="6">Rieske 2Fe-2S domain-containing protein</fullName>
    </submittedName>
</protein>
<dbReference type="SUPFAM" id="SSF50022">
    <property type="entry name" value="ISP domain"/>
    <property type="match status" value="1"/>
</dbReference>
<evidence type="ECO:0000256" key="4">
    <source>
        <dbReference type="ARBA" id="ARBA00023014"/>
    </source>
</evidence>